<feature type="compositionally biased region" description="Basic and acidic residues" evidence="1">
    <location>
        <begin position="529"/>
        <end position="582"/>
    </location>
</feature>
<protein>
    <recommendedName>
        <fullName evidence="6">Microtubule-associated protein 1A</fullName>
    </recommendedName>
</protein>
<feature type="compositionally biased region" description="Low complexity" evidence="1">
    <location>
        <begin position="3110"/>
        <end position="3129"/>
    </location>
</feature>
<feature type="compositionally biased region" description="Basic residues" evidence="1">
    <location>
        <begin position="3641"/>
        <end position="3655"/>
    </location>
</feature>
<proteinExistence type="predicted"/>
<dbReference type="InterPro" id="IPR026074">
    <property type="entry name" value="MAP1"/>
</dbReference>
<feature type="compositionally biased region" description="Basic and acidic residues" evidence="1">
    <location>
        <begin position="663"/>
        <end position="676"/>
    </location>
</feature>
<feature type="compositionally biased region" description="Basic and acidic residues" evidence="1">
    <location>
        <begin position="794"/>
        <end position="829"/>
    </location>
</feature>
<feature type="region of interest" description="Disordered" evidence="1">
    <location>
        <begin position="1861"/>
        <end position="2000"/>
    </location>
</feature>
<feature type="compositionally biased region" description="Basic residues" evidence="1">
    <location>
        <begin position="592"/>
        <end position="608"/>
    </location>
</feature>
<feature type="compositionally biased region" description="Polar residues" evidence="1">
    <location>
        <begin position="3366"/>
        <end position="3385"/>
    </location>
</feature>
<feature type="region of interest" description="Disordered" evidence="1">
    <location>
        <begin position="1023"/>
        <end position="1050"/>
    </location>
</feature>
<feature type="compositionally biased region" description="Basic and acidic residues" evidence="1">
    <location>
        <begin position="1653"/>
        <end position="1692"/>
    </location>
</feature>
<gene>
    <name evidence="4" type="ORF">ACEWY4_010886</name>
</gene>
<feature type="compositionally biased region" description="Basic and acidic residues" evidence="1">
    <location>
        <begin position="3618"/>
        <end position="3630"/>
    </location>
</feature>
<feature type="region of interest" description="Disordered" evidence="1">
    <location>
        <begin position="1610"/>
        <end position="1714"/>
    </location>
</feature>
<dbReference type="PROSITE" id="PS00018">
    <property type="entry name" value="EF_HAND_1"/>
    <property type="match status" value="1"/>
</dbReference>
<feature type="domain" description="Microtubule-associated protein 1A/B/S-like MBL-like" evidence="3">
    <location>
        <begin position="147"/>
        <end position="429"/>
    </location>
</feature>
<feature type="compositionally biased region" description="Polar residues" evidence="1">
    <location>
        <begin position="1023"/>
        <end position="1043"/>
    </location>
</feature>
<feature type="compositionally biased region" description="Basic and acidic residues" evidence="1">
    <location>
        <begin position="2359"/>
        <end position="2373"/>
    </location>
</feature>
<feature type="compositionally biased region" description="Basic and acidic residues" evidence="1">
    <location>
        <begin position="1529"/>
        <end position="1539"/>
    </location>
</feature>
<feature type="compositionally biased region" description="Acidic residues" evidence="1">
    <location>
        <begin position="1113"/>
        <end position="1124"/>
    </location>
</feature>
<evidence type="ECO:0000313" key="5">
    <source>
        <dbReference type="Proteomes" id="UP001591681"/>
    </source>
</evidence>
<feature type="compositionally biased region" description="Basic and acidic residues" evidence="1">
    <location>
        <begin position="2320"/>
        <end position="2330"/>
    </location>
</feature>
<feature type="compositionally biased region" description="Basic and acidic residues" evidence="1">
    <location>
        <begin position="2238"/>
        <end position="2250"/>
    </location>
</feature>
<feature type="compositionally biased region" description="Basic and acidic residues" evidence="1">
    <location>
        <begin position="2586"/>
        <end position="2604"/>
    </location>
</feature>
<feature type="compositionally biased region" description="Basic and acidic residues" evidence="1">
    <location>
        <begin position="1941"/>
        <end position="1953"/>
    </location>
</feature>
<feature type="compositionally biased region" description="Polar residues" evidence="1">
    <location>
        <begin position="2834"/>
        <end position="2853"/>
    </location>
</feature>
<dbReference type="Pfam" id="PF23415">
    <property type="entry name" value="MAPB1_N"/>
    <property type="match status" value="1"/>
</dbReference>
<feature type="compositionally biased region" description="Basic and acidic residues" evidence="1">
    <location>
        <begin position="1496"/>
        <end position="1509"/>
    </location>
</feature>
<feature type="region of interest" description="Disordered" evidence="1">
    <location>
        <begin position="429"/>
        <end position="865"/>
    </location>
</feature>
<feature type="region of interest" description="Disordered" evidence="1">
    <location>
        <begin position="2049"/>
        <end position="2282"/>
    </location>
</feature>
<feature type="compositionally biased region" description="Acidic residues" evidence="1">
    <location>
        <begin position="2941"/>
        <end position="2970"/>
    </location>
</feature>
<feature type="compositionally biased region" description="Low complexity" evidence="1">
    <location>
        <begin position="3742"/>
        <end position="3752"/>
    </location>
</feature>
<feature type="region of interest" description="Disordered" evidence="1">
    <location>
        <begin position="1529"/>
        <end position="1553"/>
    </location>
</feature>
<dbReference type="SUPFAM" id="SSF56281">
    <property type="entry name" value="Metallo-hydrolase/oxidoreductase"/>
    <property type="match status" value="1"/>
</dbReference>
<sequence length="3988" mass="435611">MFLTGQRILQHKSNVLETVVLVNPSGDTVVSEIQSLVADPAANKLLVLSGQSSDQGDLLLQTGGFSYRSASRIFTEFGVGGLSGNLPPEQRATLTVFCRGEVGWSSLGQHQHLREVLDYRLNPEPTLPKMEGVTEFTEYISETVDVPSPFDLLEPPTSGGFLKLSKPCCYIFPGGRGDSALFAVNGFNILVDGGSDRKSCFWKLVRHLDRIDSVLLTHIGADNLPGINGLLQRKIAEQEEEQSQGSTNYSDWMKNLISPELGVVFFNVPEKLRTSESNLKVKRSIEEASLTLHHLNKLGIKPEPLFRVVSNTIEPITLFHKMGVGRLDMYVLNPVKDSKEMQFLMQKWAGNSKAKTGIILPNGKEGEISVPYLTSVTALVVWLPASPTEKIVRVLFPGNAPQNKILEGLEKLKHLDFLRYPVATQKEIASGAPPSAVKQTKMRQRTDSKESLKSSPKPQSLTKVPKKDTDGQEDISSVDTKTEPVKDNKTDKQEEKVSEKPSKTLKTKTDGTEKKKILKDKSLKKHTKDRVSKMDEKKDKEKKEIKKLKKDDTGKKDDKKESKTKGKDVSKPELRKITKPDLKPFTPEVRKTLHKAKVQGKPKAKAKVAKGEPTANVAAPVTQPEAQENGLEEEISIYSTPEDLTRDFEELKANEVPAAVSEEAEKAEPESDEKGPETSAEPDEGIVAPSTLTEEEKPEEIPEPPVEVSTSRKGSMHEDSMVTTTEEKQEVKDQEQVQTAAEAEIKESEKFEDEGAAIEDEEEDEAEEEVPKVQRDRMEEEEDMGIGEEEDECKEMKDRESADRKHELEEMEKTEKLKALEDKDTHEPELEKDDEGAEFKRPSLAEAEDLDAIADEEVTTQEPVTKEWECKTAAEATGAKEEDTYLYSVEGATAGITSTVQGPVAATVAAAESISYIQDETIPGYSETEQTISDEEIHEEAEDRIPHLQYDVGTYDISVPDQTGSFDTVHGMKEIQAAIPGVTAKGFVQEPVLSPYTNIAAPLAEEEHVSSATSITEYDKLSSFPTSVTEDQSVASVTTGQTEETGRSSLLLDTVNSIPPLAQADIVQGKEYLHSAGTISPTSSLEDDKGFKSPPSEECPPIALDVKGPGEAHEDEEEEEDEDQTPNVDISLGKLQEGYAAPSLLQESRKDTDIPPVSTVEEAKSDVLPGKEEPTLSLSKEETMIESSTKPMSPPLSFPKALLSESSEGEERCFSPDDSTVKMASPTQSGPTSAAHSPVHQLPGDDKAKSLADQEHFPQEKSVDKPATEPKEEDFQKVDKHEPELHPSAGPSVADKEPLAADKTSVSPVEMPSGKEESLPSTQLPARGTEVPAIDKEHPQDIESEDVYMEKTKFDKSDAEKDKSEESDFTASSKAKIVEEKESRFLDDDYDDDTQEAKSMTEMEEKKDKEKEHDKEEKEVEERDEVESEPQTTVILEKVLFKSGKAEEKLETSPDAAAPSVTTKQEEISEKNVGLEEKEVKVPSTTETIPAVKTDTTSEEKKLDSETPSKDVPLAAAEAKATMKTAIEMEEKPLSKDLQDTSVSGPEKDDVSVARDQEIVEDKKMEVQQPPQAACSKVDDTTSAITSIKEVLPPFKQESTIEASQYVAEKASIPSKPDEIKEKLVDKPLEKHTEPEPSLTVEQSKLAAVDMSSKADQKTEEKKLGEFTPDKSDMQHKEDTSEHIITKKEETSVKVSGSQKEFSGDSVLDTSEKPTEIEAKCEEKQLDEPTETLKETQSAAVPDEKVISTVTAETKDGHLKDSIQDTLQTVTEKADVSLDKVEETTEVQVMEDQTLASQSVSSKMDTTLKGDTVSEMTSLKDIPPPSKQESTAEIMPEKASIPSESKVTDIHLDEPLHLETELCLSLEPPKPADMAPKAVEKSEEKQPEKTEIPPKSDVPQKEETTLKEKLSTDQVPTVEETGLKEKLSGVDSEIVSAAKATKTDTESEEKQLDETLTVMKDIPCVQGAEKAESSLEDTEGAQKTPSVSDKPDVCTKTDLSVSEKQIQPSLTVSDKTVVEPELYLEPTDSHEKEITLQVAEATSAKKDVPIKPEVVSEDKEQAQEITQTAPTVSTKVESSAEEKDVPIKPDVVSEDKEQAQEITQTAPTVSTKVVSSAVEDKSQKEIPKQQIGTHPPEPEVASTLSLDSEKKGLDTVQQSFQPDKADEPTRTSPPVKGKEDEMSQPILESTEDTKKVEPPKEALQADKEKSEVAPKVDSESSQEDMGSDSEAAGMAPGDTKKEDTTPKHGQAEQSYGLGSDLDSKQVSTTKEHDLQSDFGITETTLKMDLKKHVGDTKLQEYQSLSDVACDLDSEAKVKLDLESKEKESEGVGKQPPEPAPQKAEKISGSDLGSQSTESTKSKTETEDGAKPSEKIIIQDICSSEVASRKLSDEPVTSGAVYLSEDTYLALSSKEEDTVQPRSSSDKVDVPLPVVSKEEAPYHVDAKEFIKDSATPMPEMAGKKETPAQSLPFKDSSIKTPAAEVISHSPTADKPTIGSTLLSTDSQSSDEVQSQPESLPSYEDISKGDSSRDGDKATLSISKDKEIPAKEAEREMEVEREVASPGLTPSPSYFQKTDDSNIAGEQKLSKDGMDNKDKKSSHLDSEELDSMGFPIERKEPEVSKYEPYEKPISKDHERDSAEEDTYPLEDSTFAGGADMDDNRRLSPSELGAACHIDEISEQEPMSFSKVDYQTYSLKEQAFAEHETVEKGQEEEFEREVRGGTLSLDKGYSPTLATDHKTVSAAEPTSSSSVTPGALGILEKDKDSNKEKEKDKDKSSDTKPGEEGQGSAFSETEIPTKAPVTDVKGQSTPTKKPATDAADQSSQKDKVEIDLPTSSKQDKGAQSTDAQPTTSGKEKAEEKVTQQPSCPGSTAEKDVLPSQTSVAEEDQATAVSCPERSEQHVDKNILASYKSVSPPCKSLFGYDEKGAASASGHQRIFAEEEDVYDDQEEEEEEDEEEEEEEEEEMSDVDIEKGAREQSEKECKAASDDLVHPQLSETKQKTDDDSHEKALHEAKKDQDTASSSTGAQKQQDIPSSSLLPGGYLSMDQSRSTVEHSFVEGRKTDKETDVTPAFSVSASVLPDVKQEFSDAGKESKEQKPLDISAERTDSSYAVASTTHSSSSSYSYSSSTSASYSITHQFAEELETAIHMAGGVSRPDLDSASFEYSSFKEDPSLTIDSSLSISAAQIKDEYMEVSEKLATVATTAESTCSPEDIKPFPPVASPQEVKQEQISSHIEMDKGQPPDSVHKTSSDDVPSAGQSLPVTCKPAQPAGAESTDKTVFDVSPLQKAEECSSKQEKTSVEESHTGELEDSTLPCRIGCKGSSVTEDKPGMIPVTDQQHSDAKTSDSLTPDSLAESFPPPPLQSASTSSNVPTEVSISSKEGTSGAGKDEGASPTVALTAPTPTEEKETEKQVKQTTDEGDTKGKIEDKCEKPKEKEVSKVDEAAKKQEKDGHVEKELKDTQEKLEKKTDAEQLADKPEEKEKQKEGEKDKPDRKEKEEALGITRHVTPDWQQQSAAFPGVPPGYGDDDNEAEEEEEEDECRYGAGLSKPPTSPVSMPSVPQTPPQEVSKKSGEESTRPSDLCMEAISSYSPSSFKKHRGELSPSFINPSPHQLSSDEDRESEHSKDEEDDECEQHSVKRRSHKQQRHHTHSHHGDSKDGSHPPSSTMTTGHATGHATGEETPPTPLSESLPSQSDSDVPPETEECPSITAEGNLDSDEDAEHLPVDKLSGATSGSGGTHHSSSPESSGRTPDPPPAPMKDPAPHPPYPDVCMVDPEMLLNGDTNLKERLVKKDLKPKGLRKTFGKPKSASPGRKGDARSKRSSTPVKQTSKDSSPRASSLIRKDPERASRLSRMSEGSNQKPSSVVPPGPPIYVDLAYVPNHCSAKNVDQEFFKRVRAAYYVVSGNDPGSGEPSRCVLDALLEGKAQWGNNLQVTLIPTHDTEVTREWYQQTHERQQDLNIMVLASSSTVVMQDESFPACKIEF</sequence>
<feature type="region of interest" description="Disordered" evidence="1">
    <location>
        <begin position="2412"/>
        <end position="2433"/>
    </location>
</feature>
<comment type="caution">
    <text evidence="4">The sequence shown here is derived from an EMBL/GenBank/DDBJ whole genome shotgun (WGS) entry which is preliminary data.</text>
</comment>
<feature type="compositionally biased region" description="Basic and acidic residues" evidence="1">
    <location>
        <begin position="3053"/>
        <end position="3069"/>
    </location>
</feature>
<feature type="compositionally biased region" description="Basic and acidic residues" evidence="1">
    <location>
        <begin position="1464"/>
        <end position="1481"/>
    </location>
</feature>
<dbReference type="EMBL" id="JBHFQA010000009">
    <property type="protein sequence ID" value="KAL2093574.1"/>
    <property type="molecule type" value="Genomic_DNA"/>
</dbReference>
<feature type="compositionally biased region" description="Basic and acidic residues" evidence="1">
    <location>
        <begin position="2760"/>
        <end position="2784"/>
    </location>
</feature>
<feature type="compositionally biased region" description="Basic and acidic residues" evidence="1">
    <location>
        <begin position="3237"/>
        <end position="3253"/>
    </location>
</feature>
<dbReference type="Pfam" id="PF25281">
    <property type="entry name" value="MBL_MAP1B"/>
    <property type="match status" value="1"/>
</dbReference>
<feature type="compositionally biased region" description="Basic and acidic residues" evidence="1">
    <location>
        <begin position="2078"/>
        <end position="2099"/>
    </location>
</feature>
<feature type="region of interest" description="Disordered" evidence="1">
    <location>
        <begin position="1078"/>
        <end position="1432"/>
    </location>
</feature>
<feature type="compositionally biased region" description="Acidic residues" evidence="1">
    <location>
        <begin position="3529"/>
        <end position="3543"/>
    </location>
</feature>
<feature type="region of interest" description="Disordered" evidence="1">
    <location>
        <begin position="2450"/>
        <end position="2668"/>
    </location>
</feature>
<dbReference type="GO" id="GO:0007399">
    <property type="term" value="P:nervous system development"/>
    <property type="evidence" value="ECO:0007669"/>
    <property type="project" value="UniProtKB-ARBA"/>
</dbReference>
<feature type="compositionally biased region" description="Low complexity" evidence="1">
    <location>
        <begin position="3672"/>
        <end position="3696"/>
    </location>
</feature>
<feature type="compositionally biased region" description="Acidic residues" evidence="1">
    <location>
        <begin position="750"/>
        <end position="768"/>
    </location>
</feature>
<feature type="compositionally biased region" description="Basic and acidic residues" evidence="1">
    <location>
        <begin position="1161"/>
        <end position="1183"/>
    </location>
</feature>
<feature type="region of interest" description="Disordered" evidence="1">
    <location>
        <begin position="3208"/>
        <end position="3872"/>
    </location>
</feature>
<feature type="compositionally biased region" description="Basic and acidic residues" evidence="1">
    <location>
        <begin position="715"/>
        <end position="735"/>
    </location>
</feature>
<dbReference type="PANTHER" id="PTHR13843">
    <property type="entry name" value="MICROTUBULE-ASSOCIATED PROTEIN"/>
    <property type="match status" value="1"/>
</dbReference>
<accession>A0ABD1K375</accession>
<feature type="compositionally biased region" description="Basic and acidic residues" evidence="1">
    <location>
        <begin position="1348"/>
        <end position="1366"/>
    </location>
</feature>
<feature type="compositionally biased region" description="Basic and acidic residues" evidence="1">
    <location>
        <begin position="1616"/>
        <end position="1635"/>
    </location>
</feature>
<reference evidence="4 5" key="1">
    <citation type="submission" date="2024-09" db="EMBL/GenBank/DDBJ databases">
        <title>A chromosome-level genome assembly of Gray's grenadier anchovy, Coilia grayii.</title>
        <authorList>
            <person name="Fu Z."/>
        </authorList>
    </citation>
    <scope>NUCLEOTIDE SEQUENCE [LARGE SCALE GENOMIC DNA]</scope>
    <source>
        <strain evidence="4">G4</strain>
        <tissue evidence="4">Muscle</tissue>
    </source>
</reference>
<dbReference type="InterPro" id="IPR057480">
    <property type="entry name" value="MAP1A/B/S-like_MBL"/>
</dbReference>
<feature type="compositionally biased region" description="Polar residues" evidence="1">
    <location>
        <begin position="1794"/>
        <end position="1805"/>
    </location>
</feature>
<feature type="region of interest" description="Disordered" evidence="1">
    <location>
        <begin position="2320"/>
        <end position="2375"/>
    </location>
</feature>
<feature type="region of interest" description="Disordered" evidence="1">
    <location>
        <begin position="2703"/>
        <end position="3129"/>
    </location>
</feature>
<feature type="region of interest" description="Disordered" evidence="1">
    <location>
        <begin position="1444"/>
        <end position="1515"/>
    </location>
</feature>
<dbReference type="InterPro" id="IPR018247">
    <property type="entry name" value="EF_Hand_1_Ca_BS"/>
</dbReference>
<feature type="compositionally biased region" description="Polar residues" evidence="1">
    <location>
        <begin position="1225"/>
        <end position="1235"/>
    </location>
</feature>
<feature type="compositionally biased region" description="Basic and acidic residues" evidence="1">
    <location>
        <begin position="3571"/>
        <end position="3581"/>
    </location>
</feature>
<feature type="compositionally biased region" description="Polar residues" evidence="1">
    <location>
        <begin position="453"/>
        <end position="462"/>
    </location>
</feature>
<feature type="compositionally biased region" description="Basic and acidic residues" evidence="1">
    <location>
        <begin position="2118"/>
        <end position="2127"/>
    </location>
</feature>
<feature type="compositionally biased region" description="Basic and acidic residues" evidence="1">
    <location>
        <begin position="3407"/>
        <end position="3503"/>
    </location>
</feature>
<feature type="region of interest" description="Disordered" evidence="1">
    <location>
        <begin position="1792"/>
        <end position="1845"/>
    </location>
</feature>
<dbReference type="Proteomes" id="UP001591681">
    <property type="component" value="Unassembled WGS sequence"/>
</dbReference>
<feature type="compositionally biased region" description="Basic and acidic residues" evidence="1">
    <location>
        <begin position="2049"/>
        <end position="2062"/>
    </location>
</feature>
<keyword evidence="5" id="KW-1185">Reference proteome</keyword>
<feature type="compositionally biased region" description="Basic and acidic residues" evidence="1">
    <location>
        <begin position="1395"/>
        <end position="1421"/>
    </location>
</feature>
<feature type="compositionally biased region" description="Basic and acidic residues" evidence="1">
    <location>
        <begin position="2703"/>
        <end position="2720"/>
    </location>
</feature>
<evidence type="ECO:0008006" key="6">
    <source>
        <dbReference type="Google" id="ProtNLM"/>
    </source>
</evidence>
<evidence type="ECO:0000313" key="4">
    <source>
        <dbReference type="EMBL" id="KAL2093574.1"/>
    </source>
</evidence>
<evidence type="ECO:0000259" key="3">
    <source>
        <dbReference type="Pfam" id="PF25281"/>
    </source>
</evidence>
<dbReference type="InterPro" id="IPR036866">
    <property type="entry name" value="RibonucZ/Hydroxyglut_hydro"/>
</dbReference>
<feature type="compositionally biased region" description="Low complexity" evidence="1">
    <location>
        <begin position="3035"/>
        <end position="3046"/>
    </location>
</feature>
<feature type="compositionally biased region" description="Basic and acidic residues" evidence="1">
    <location>
        <begin position="2191"/>
        <end position="2218"/>
    </location>
</feature>
<feature type="domain" description="Microtubule-associated protein 1B/S N-terminal" evidence="2">
    <location>
        <begin position="4"/>
        <end position="142"/>
    </location>
</feature>
<feature type="compositionally biased region" description="Basic and acidic residues" evidence="1">
    <location>
        <begin position="1243"/>
        <end position="1285"/>
    </location>
</feature>
<feature type="compositionally biased region" description="Polar residues" evidence="1">
    <location>
        <begin position="3608"/>
        <end position="3617"/>
    </location>
</feature>
<feature type="compositionally biased region" description="Pro residues" evidence="1">
    <location>
        <begin position="3755"/>
        <end position="3772"/>
    </location>
</feature>
<feature type="compositionally biased region" description="Polar residues" evidence="1">
    <location>
        <begin position="3021"/>
        <end position="3034"/>
    </location>
</feature>
<feature type="compositionally biased region" description="Basic and acidic residues" evidence="1">
    <location>
        <begin position="769"/>
        <end position="778"/>
    </location>
</feature>
<dbReference type="InterPro" id="IPR056617">
    <property type="entry name" value="MAP1B/S_N"/>
</dbReference>
<feature type="compositionally biased region" description="Basic and acidic residues" evidence="1">
    <location>
        <begin position="3788"/>
        <end position="3800"/>
    </location>
</feature>
<feature type="compositionally biased region" description="Basic and acidic residues" evidence="1">
    <location>
        <begin position="3290"/>
        <end position="3310"/>
    </location>
</feature>
<feature type="compositionally biased region" description="Basic and acidic residues" evidence="1">
    <location>
        <begin position="2999"/>
        <end position="3020"/>
    </location>
</feature>
<feature type="region of interest" description="Disordered" evidence="1">
    <location>
        <begin position="1560"/>
        <end position="1579"/>
    </location>
</feature>
<feature type="compositionally biased region" description="Low complexity" evidence="1">
    <location>
        <begin position="2498"/>
        <end position="2509"/>
    </location>
</feature>
<evidence type="ECO:0000259" key="2">
    <source>
        <dbReference type="Pfam" id="PF23415"/>
    </source>
</evidence>
<feature type="compositionally biased region" description="Basic and acidic residues" evidence="1">
    <location>
        <begin position="480"/>
        <end position="521"/>
    </location>
</feature>
<dbReference type="PANTHER" id="PTHR13843:SF6">
    <property type="entry name" value="MICROTUBULE-ASSOCIATED PROTEIN 1A"/>
    <property type="match status" value="1"/>
</dbReference>
<feature type="compositionally biased region" description="Basic and acidic residues" evidence="1">
    <location>
        <begin position="2614"/>
        <end position="2638"/>
    </location>
</feature>
<feature type="compositionally biased region" description="Basic and acidic residues" evidence="1">
    <location>
        <begin position="2523"/>
        <end position="2561"/>
    </location>
</feature>
<feature type="compositionally biased region" description="Basic and acidic residues" evidence="1">
    <location>
        <begin position="643"/>
        <end position="653"/>
    </location>
</feature>
<feature type="compositionally biased region" description="Polar residues" evidence="1">
    <location>
        <begin position="2100"/>
        <end position="2114"/>
    </location>
</feature>
<evidence type="ECO:0000256" key="1">
    <source>
        <dbReference type="SAM" id="MobiDB-lite"/>
    </source>
</evidence>
<feature type="compositionally biased region" description="Polar residues" evidence="1">
    <location>
        <begin position="2063"/>
        <end position="2077"/>
    </location>
</feature>
<feature type="compositionally biased region" description="Basic and acidic residues" evidence="1">
    <location>
        <begin position="1376"/>
        <end position="1387"/>
    </location>
</feature>
<organism evidence="4 5">
    <name type="scientific">Coilia grayii</name>
    <name type="common">Gray's grenadier anchovy</name>
    <dbReference type="NCBI Taxonomy" id="363190"/>
    <lineage>
        <taxon>Eukaryota</taxon>
        <taxon>Metazoa</taxon>
        <taxon>Chordata</taxon>
        <taxon>Craniata</taxon>
        <taxon>Vertebrata</taxon>
        <taxon>Euteleostomi</taxon>
        <taxon>Actinopterygii</taxon>
        <taxon>Neopterygii</taxon>
        <taxon>Teleostei</taxon>
        <taxon>Clupei</taxon>
        <taxon>Clupeiformes</taxon>
        <taxon>Clupeoidei</taxon>
        <taxon>Engraulidae</taxon>
        <taxon>Coilinae</taxon>
        <taxon>Coilia</taxon>
    </lineage>
</organism>
<feature type="compositionally biased region" description="Basic and acidic residues" evidence="1">
    <location>
        <begin position="1878"/>
        <end position="1911"/>
    </location>
</feature>
<name>A0ABD1K375_9TELE</name>
<feature type="compositionally biased region" description="Acidic residues" evidence="1">
    <location>
        <begin position="779"/>
        <end position="793"/>
    </location>
</feature>
<feature type="compositionally biased region" description="Basic and acidic residues" evidence="1">
    <location>
        <begin position="3084"/>
        <end position="3109"/>
    </location>
</feature>
<feature type="compositionally biased region" description="Basic and acidic residues" evidence="1">
    <location>
        <begin position="2412"/>
        <end position="2428"/>
    </location>
</feature>
<feature type="compositionally biased region" description="Acidic residues" evidence="1">
    <location>
        <begin position="846"/>
        <end position="859"/>
    </location>
</feature>
<feature type="compositionally biased region" description="Basic and acidic residues" evidence="1">
    <location>
        <begin position="2971"/>
        <end position="2992"/>
    </location>
</feature>